<feature type="compositionally biased region" description="Polar residues" evidence="1">
    <location>
        <begin position="15"/>
        <end position="27"/>
    </location>
</feature>
<dbReference type="Proteomes" id="UP000298652">
    <property type="component" value="Chromosome 9"/>
</dbReference>
<keyword evidence="3" id="KW-1185">Reference proteome</keyword>
<proteinExistence type="predicted"/>
<accession>A0A4U6T803</accession>
<name>A0A4U6T803_SETVI</name>
<dbReference type="EMBL" id="CM016560">
    <property type="protein sequence ID" value="TKV96894.1"/>
    <property type="molecule type" value="Genomic_DNA"/>
</dbReference>
<protein>
    <submittedName>
        <fullName evidence="2">Uncharacterized protein</fullName>
    </submittedName>
</protein>
<feature type="compositionally biased region" description="Low complexity" evidence="1">
    <location>
        <begin position="1"/>
        <end position="14"/>
    </location>
</feature>
<evidence type="ECO:0000313" key="3">
    <source>
        <dbReference type="Proteomes" id="UP000298652"/>
    </source>
</evidence>
<sequence>MRASSSTTRSPHSSQATAATAPNSRRQSCGARDGDAAPSY</sequence>
<evidence type="ECO:0000256" key="1">
    <source>
        <dbReference type="SAM" id="MobiDB-lite"/>
    </source>
</evidence>
<gene>
    <name evidence="2" type="ORF">SEVIR_9G459950v2</name>
</gene>
<dbReference type="AlphaFoldDB" id="A0A4U6T803"/>
<organism evidence="2 3">
    <name type="scientific">Setaria viridis</name>
    <name type="common">Green bristlegrass</name>
    <name type="synonym">Setaria italica subsp. viridis</name>
    <dbReference type="NCBI Taxonomy" id="4556"/>
    <lineage>
        <taxon>Eukaryota</taxon>
        <taxon>Viridiplantae</taxon>
        <taxon>Streptophyta</taxon>
        <taxon>Embryophyta</taxon>
        <taxon>Tracheophyta</taxon>
        <taxon>Spermatophyta</taxon>
        <taxon>Magnoliopsida</taxon>
        <taxon>Liliopsida</taxon>
        <taxon>Poales</taxon>
        <taxon>Poaceae</taxon>
        <taxon>PACMAD clade</taxon>
        <taxon>Panicoideae</taxon>
        <taxon>Panicodae</taxon>
        <taxon>Paniceae</taxon>
        <taxon>Cenchrinae</taxon>
        <taxon>Setaria</taxon>
    </lineage>
</organism>
<reference evidence="2" key="1">
    <citation type="submission" date="2019-03" db="EMBL/GenBank/DDBJ databases">
        <title>WGS assembly of Setaria viridis.</title>
        <authorList>
            <person name="Huang P."/>
            <person name="Jenkins J."/>
            <person name="Grimwood J."/>
            <person name="Barry K."/>
            <person name="Healey A."/>
            <person name="Mamidi S."/>
            <person name="Sreedasyam A."/>
            <person name="Shu S."/>
            <person name="Feldman M."/>
            <person name="Wu J."/>
            <person name="Yu Y."/>
            <person name="Chen C."/>
            <person name="Johnson J."/>
            <person name="Rokhsar D."/>
            <person name="Baxter I."/>
            <person name="Schmutz J."/>
            <person name="Brutnell T."/>
            <person name="Kellogg E."/>
        </authorList>
    </citation>
    <scope>NUCLEOTIDE SEQUENCE [LARGE SCALE GENOMIC DNA]</scope>
</reference>
<evidence type="ECO:0000313" key="2">
    <source>
        <dbReference type="EMBL" id="TKV96894.1"/>
    </source>
</evidence>
<dbReference type="Gramene" id="TKV96894">
    <property type="protein sequence ID" value="TKV96894"/>
    <property type="gene ID" value="SEVIR_9G459950v2"/>
</dbReference>
<feature type="region of interest" description="Disordered" evidence="1">
    <location>
        <begin position="1"/>
        <end position="40"/>
    </location>
</feature>